<feature type="domain" description="ATP-dependent DNA ligase family profile" evidence="12">
    <location>
        <begin position="507"/>
        <end position="656"/>
    </location>
</feature>
<comment type="catalytic activity">
    <reaction evidence="8 9">
        <text>ATP + (deoxyribonucleotide)n-3'-hydroxyl + 5'-phospho-(deoxyribonucleotide)m = (deoxyribonucleotide)n+m + AMP + diphosphate.</text>
        <dbReference type="EC" id="6.5.1.1"/>
    </reaction>
</comment>
<name>A0A9N9DE77_9GLOM</name>
<dbReference type="InterPro" id="IPR012310">
    <property type="entry name" value="DNA_ligase_ATP-dep_cent"/>
</dbReference>
<dbReference type="NCBIfam" id="TIGR00574">
    <property type="entry name" value="dnl1"/>
    <property type="match status" value="1"/>
</dbReference>
<evidence type="ECO:0000313" key="14">
    <source>
        <dbReference type="Proteomes" id="UP000789508"/>
    </source>
</evidence>
<dbReference type="PROSITE" id="PS50160">
    <property type="entry name" value="DNA_LIGASE_A3"/>
    <property type="match status" value="1"/>
</dbReference>
<dbReference type="GO" id="GO:0003677">
    <property type="term" value="F:DNA binding"/>
    <property type="evidence" value="ECO:0007669"/>
    <property type="project" value="InterPro"/>
</dbReference>
<keyword evidence="9" id="KW-0233">DNA recombination</keyword>
<dbReference type="AlphaFoldDB" id="A0A9N9DE77"/>
<feature type="region of interest" description="Disordered" evidence="11">
    <location>
        <begin position="1"/>
        <end position="28"/>
    </location>
</feature>
<dbReference type="GO" id="GO:0006273">
    <property type="term" value="P:lagging strand elongation"/>
    <property type="evidence" value="ECO:0007669"/>
    <property type="project" value="TreeGrafter"/>
</dbReference>
<organism evidence="13 14">
    <name type="scientific">Ambispora leptoticha</name>
    <dbReference type="NCBI Taxonomy" id="144679"/>
    <lineage>
        <taxon>Eukaryota</taxon>
        <taxon>Fungi</taxon>
        <taxon>Fungi incertae sedis</taxon>
        <taxon>Mucoromycota</taxon>
        <taxon>Glomeromycotina</taxon>
        <taxon>Glomeromycetes</taxon>
        <taxon>Archaeosporales</taxon>
        <taxon>Ambisporaceae</taxon>
        <taxon>Ambispora</taxon>
    </lineage>
</organism>
<accession>A0A9N9DE77</accession>
<feature type="non-terminal residue" evidence="13">
    <location>
        <position position="809"/>
    </location>
</feature>
<dbReference type="InterPro" id="IPR036599">
    <property type="entry name" value="DNA_ligase_N_sf"/>
</dbReference>
<dbReference type="CDD" id="cd07900">
    <property type="entry name" value="Adenylation_DNA_ligase_I_Euk"/>
    <property type="match status" value="1"/>
</dbReference>
<dbReference type="GO" id="GO:0005634">
    <property type="term" value="C:nucleus"/>
    <property type="evidence" value="ECO:0007669"/>
    <property type="project" value="UniProtKB-SubCell"/>
</dbReference>
<evidence type="ECO:0000256" key="2">
    <source>
        <dbReference type="ARBA" id="ARBA00007572"/>
    </source>
</evidence>
<dbReference type="SUPFAM" id="SSF117018">
    <property type="entry name" value="ATP-dependent DNA ligase DNA-binding domain"/>
    <property type="match status" value="1"/>
</dbReference>
<evidence type="ECO:0000256" key="6">
    <source>
        <dbReference type="ARBA" id="ARBA00022840"/>
    </source>
</evidence>
<evidence type="ECO:0000256" key="3">
    <source>
        <dbReference type="ARBA" id="ARBA00022598"/>
    </source>
</evidence>
<dbReference type="InterPro" id="IPR012340">
    <property type="entry name" value="NA-bd_OB-fold"/>
</dbReference>
<gene>
    <name evidence="13" type="ORF">ALEPTO_LOCUS9410</name>
</gene>
<dbReference type="EC" id="6.5.1.1" evidence="9"/>
<protein>
    <recommendedName>
        <fullName evidence="9">DNA ligase</fullName>
        <ecNumber evidence="9">6.5.1.1</ecNumber>
    </recommendedName>
</protein>
<dbReference type="GO" id="GO:0006281">
    <property type="term" value="P:DNA repair"/>
    <property type="evidence" value="ECO:0007669"/>
    <property type="project" value="UniProtKB-KW"/>
</dbReference>
<keyword evidence="9" id="KW-0234">DNA repair</keyword>
<sequence>MKRKLSSSLKKRSPIKKKAKTTDSSLKQPKLEIFFNNQLARQNETKLSEEGEDGETEENSSLEITRECKRFEETKLNTTPSKDFDELPAFTQKISSSNVDFIDSCKHSSSASGENIEFEAILSKDIMKFDPSKIEWSSPTLYSFLCATFSLVDKTKSRIKILDYMTNMLRTLIYHDPASVLPAVWLSSNEIAPSYEGVELGIGSHVLSKAVTSVSGCSHTALRDLYGKYGDWGDVAYAAKVSVRTLFKPRPLYIRMVYKTLLDISKLKGNGVVDQKTDLVKKLLVPCKGEEVRYLTRTLIGNLRVGAVGKSVLISLARAFCLTSPKGIDRIANSQYMVDLTNDSKEKINAKLKAAESLLKECFAQYPNYNGIVNTLLSHPIDKLMELCHLTVGVPLRPMLGQITRDFDSVFKKLQGRPFNCEMKYDGQRVQIHYNSNSLSNHQVSIFSRNLENITEKYPDIVDIISKIRKDSITSFILDAEVVAIGENEKIENFQKLSNRPRKNVSLSLITIPICIFAFDLMYLNEQPLLKKSLRERRDLLETNFNQLPNKFALVRHIESSSEEEIHEFFRESIEAGCEGIMVKVLDEPPRSLDVKTRMNFLASYEPDKRLESWLKLKKDYIEGLGDSFDVVPIGAWHGNGRKVNWWSPILLAIYNPETEMLESFCKCMSGFSDEFYKEMKQRYSHENGNLLETKKWYYDVDEGIRPEVWFEPQEVWEIRGADITISPVYKAACGKVDSDKGVSLRFPRFLRVREDKKIEDATTSQQLVEIYYKQNKKHGVIEDEELDVVLEEYEKDIEDEKSDEDKAD</sequence>
<dbReference type="InterPro" id="IPR000977">
    <property type="entry name" value="DNA_ligase_ATP-dep"/>
</dbReference>
<evidence type="ECO:0000256" key="4">
    <source>
        <dbReference type="ARBA" id="ARBA00022705"/>
    </source>
</evidence>
<dbReference type="SUPFAM" id="SSF56091">
    <property type="entry name" value="DNA ligase/mRNA capping enzyme, catalytic domain"/>
    <property type="match status" value="1"/>
</dbReference>
<feature type="compositionally biased region" description="Basic residues" evidence="11">
    <location>
        <begin position="1"/>
        <end position="19"/>
    </location>
</feature>
<dbReference type="GO" id="GO:0003910">
    <property type="term" value="F:DNA ligase (ATP) activity"/>
    <property type="evidence" value="ECO:0007669"/>
    <property type="project" value="UniProtKB-EC"/>
</dbReference>
<dbReference type="Gene3D" id="2.40.50.140">
    <property type="entry name" value="Nucleic acid-binding proteins"/>
    <property type="match status" value="1"/>
</dbReference>
<feature type="compositionally biased region" description="Acidic residues" evidence="11">
    <location>
        <begin position="50"/>
        <end position="60"/>
    </location>
</feature>
<dbReference type="InterPro" id="IPR012309">
    <property type="entry name" value="DNA_ligase_ATP-dep_C"/>
</dbReference>
<dbReference type="OrthoDB" id="206088at2759"/>
<comment type="caution">
    <text evidence="13">The sequence shown here is derived from an EMBL/GenBank/DDBJ whole genome shotgun (WGS) entry which is preliminary data.</text>
</comment>
<evidence type="ECO:0000256" key="1">
    <source>
        <dbReference type="ARBA" id="ARBA00004123"/>
    </source>
</evidence>
<keyword evidence="14" id="KW-1185">Reference proteome</keyword>
<dbReference type="PANTHER" id="PTHR45674:SF9">
    <property type="entry name" value="DNA LIGASE 3"/>
    <property type="match status" value="1"/>
</dbReference>
<dbReference type="InterPro" id="IPR012308">
    <property type="entry name" value="DNA_ligase_ATP-dep_N"/>
</dbReference>
<dbReference type="Gene3D" id="1.10.3260.10">
    <property type="entry name" value="DNA ligase, ATP-dependent, N-terminal domain"/>
    <property type="match status" value="1"/>
</dbReference>
<dbReference type="EMBL" id="CAJVPS010007162">
    <property type="protein sequence ID" value="CAG8632395.1"/>
    <property type="molecule type" value="Genomic_DNA"/>
</dbReference>
<evidence type="ECO:0000313" key="13">
    <source>
        <dbReference type="EMBL" id="CAG8632395.1"/>
    </source>
</evidence>
<dbReference type="GO" id="GO:0071897">
    <property type="term" value="P:DNA biosynthetic process"/>
    <property type="evidence" value="ECO:0007669"/>
    <property type="project" value="InterPro"/>
</dbReference>
<dbReference type="FunFam" id="3.30.470.30:FF:000002">
    <property type="entry name" value="DNA ligase"/>
    <property type="match status" value="1"/>
</dbReference>
<comment type="subcellular location">
    <subcellularLocation>
        <location evidence="1">Nucleus</location>
    </subcellularLocation>
</comment>
<keyword evidence="4" id="KW-0235">DNA replication</keyword>
<keyword evidence="9" id="KW-0227">DNA damage</keyword>
<keyword evidence="7" id="KW-0539">Nucleus</keyword>
<dbReference type="Gene3D" id="3.30.470.30">
    <property type="entry name" value="DNA ligase/mRNA capping enzyme"/>
    <property type="match status" value="1"/>
</dbReference>
<dbReference type="Pfam" id="PF01068">
    <property type="entry name" value="DNA_ligase_A_M"/>
    <property type="match status" value="1"/>
</dbReference>
<evidence type="ECO:0000256" key="11">
    <source>
        <dbReference type="SAM" id="MobiDB-lite"/>
    </source>
</evidence>
<dbReference type="CDD" id="cd07969">
    <property type="entry name" value="OBF_DNA_ligase_I"/>
    <property type="match status" value="1"/>
</dbReference>
<evidence type="ECO:0000256" key="9">
    <source>
        <dbReference type="RuleBase" id="RU000617"/>
    </source>
</evidence>
<evidence type="ECO:0000256" key="8">
    <source>
        <dbReference type="ARBA" id="ARBA00034003"/>
    </source>
</evidence>
<dbReference type="Pfam" id="PF04675">
    <property type="entry name" value="DNA_ligase_A_N"/>
    <property type="match status" value="1"/>
</dbReference>
<evidence type="ECO:0000259" key="12">
    <source>
        <dbReference type="PROSITE" id="PS50160"/>
    </source>
</evidence>
<dbReference type="PROSITE" id="PS00697">
    <property type="entry name" value="DNA_LIGASE_A1"/>
    <property type="match status" value="1"/>
</dbReference>
<evidence type="ECO:0000256" key="5">
    <source>
        <dbReference type="ARBA" id="ARBA00022741"/>
    </source>
</evidence>
<dbReference type="GO" id="GO:0005524">
    <property type="term" value="F:ATP binding"/>
    <property type="evidence" value="ECO:0007669"/>
    <property type="project" value="UniProtKB-KW"/>
</dbReference>
<dbReference type="FunFam" id="2.40.50.140:FF:000062">
    <property type="entry name" value="DNA ligase"/>
    <property type="match status" value="1"/>
</dbReference>
<proteinExistence type="inferred from homology"/>
<dbReference type="Proteomes" id="UP000789508">
    <property type="component" value="Unassembled WGS sequence"/>
</dbReference>
<dbReference type="PANTHER" id="PTHR45674">
    <property type="entry name" value="DNA LIGASE 1/3 FAMILY MEMBER"/>
    <property type="match status" value="1"/>
</dbReference>
<reference evidence="13" key="1">
    <citation type="submission" date="2021-06" db="EMBL/GenBank/DDBJ databases">
        <authorList>
            <person name="Kallberg Y."/>
            <person name="Tangrot J."/>
            <person name="Rosling A."/>
        </authorList>
    </citation>
    <scope>NUCLEOTIDE SEQUENCE</scope>
    <source>
        <strain evidence="13">FL130A</strain>
    </source>
</reference>
<dbReference type="InterPro" id="IPR016059">
    <property type="entry name" value="DNA_ligase_ATP-dep_CS"/>
</dbReference>
<dbReference type="Gene3D" id="3.30.1490.70">
    <property type="match status" value="1"/>
</dbReference>
<feature type="region of interest" description="Disordered" evidence="11">
    <location>
        <begin position="42"/>
        <end position="62"/>
    </location>
</feature>
<keyword evidence="3 9" id="KW-0436">Ligase</keyword>
<keyword evidence="6 9" id="KW-0067">ATP-binding</keyword>
<dbReference type="SUPFAM" id="SSF50249">
    <property type="entry name" value="Nucleic acid-binding proteins"/>
    <property type="match status" value="1"/>
</dbReference>
<evidence type="ECO:0000256" key="10">
    <source>
        <dbReference type="RuleBase" id="RU004196"/>
    </source>
</evidence>
<comment type="similarity">
    <text evidence="2 10">Belongs to the ATP-dependent DNA ligase family.</text>
</comment>
<evidence type="ECO:0000256" key="7">
    <source>
        <dbReference type="ARBA" id="ARBA00023242"/>
    </source>
</evidence>
<dbReference type="Pfam" id="PF04679">
    <property type="entry name" value="DNA_ligase_A_C"/>
    <property type="match status" value="1"/>
</dbReference>
<dbReference type="InterPro" id="IPR050191">
    <property type="entry name" value="ATP-dep_DNA_ligase"/>
</dbReference>
<dbReference type="GO" id="GO:0006310">
    <property type="term" value="P:DNA recombination"/>
    <property type="evidence" value="ECO:0007669"/>
    <property type="project" value="UniProtKB-KW"/>
</dbReference>
<keyword evidence="5 9" id="KW-0547">Nucleotide-binding</keyword>